<evidence type="ECO:0000256" key="4">
    <source>
        <dbReference type="ARBA" id="ARBA00022982"/>
    </source>
</evidence>
<dbReference type="Proteomes" id="UP000295783">
    <property type="component" value="Unassembled WGS sequence"/>
</dbReference>
<dbReference type="Gene3D" id="1.10.760.10">
    <property type="entry name" value="Cytochrome c-like domain"/>
    <property type="match status" value="1"/>
</dbReference>
<comment type="caution">
    <text evidence="8">The sequence shown here is derived from an EMBL/GenBank/DDBJ whole genome shotgun (WGS) entry which is preliminary data.</text>
</comment>
<gene>
    <name evidence="8" type="ORF">A8950_0279</name>
</gene>
<evidence type="ECO:0000313" key="9">
    <source>
        <dbReference type="Proteomes" id="UP000295783"/>
    </source>
</evidence>
<evidence type="ECO:0000259" key="7">
    <source>
        <dbReference type="PROSITE" id="PS51007"/>
    </source>
</evidence>
<dbReference type="InterPro" id="IPR036909">
    <property type="entry name" value="Cyt_c-like_dom_sf"/>
</dbReference>
<keyword evidence="1" id="KW-0813">Transport</keyword>
<organism evidence="8 9">
    <name type="scientific">Dongia mobilis</name>
    <dbReference type="NCBI Taxonomy" id="578943"/>
    <lineage>
        <taxon>Bacteria</taxon>
        <taxon>Pseudomonadati</taxon>
        <taxon>Pseudomonadota</taxon>
        <taxon>Alphaproteobacteria</taxon>
        <taxon>Rhodospirillales</taxon>
        <taxon>Dongiaceae</taxon>
        <taxon>Dongia</taxon>
    </lineage>
</organism>
<reference evidence="8 9" key="1">
    <citation type="submission" date="2019-03" db="EMBL/GenBank/DDBJ databases">
        <title>Genomic Encyclopedia of Type Strains, Phase III (KMG-III): the genomes of soil and plant-associated and newly described type strains.</title>
        <authorList>
            <person name="Whitman W."/>
        </authorList>
    </citation>
    <scope>NUCLEOTIDE SEQUENCE [LARGE SCALE GENOMIC DNA]</scope>
    <source>
        <strain evidence="8 9">CGMCC 1.7660</strain>
    </source>
</reference>
<accession>A0A4R6WT32</accession>
<dbReference type="AlphaFoldDB" id="A0A4R6WT32"/>
<dbReference type="RefSeq" id="WP_243735493.1">
    <property type="nucleotide sequence ID" value="NZ_SNYW01000002.1"/>
</dbReference>
<name>A0A4R6WT32_9PROT</name>
<protein>
    <submittedName>
        <fullName evidence="8">Cytochrome c</fullName>
    </submittedName>
</protein>
<dbReference type="GO" id="GO:0009055">
    <property type="term" value="F:electron transfer activity"/>
    <property type="evidence" value="ECO:0007669"/>
    <property type="project" value="InterPro"/>
</dbReference>
<evidence type="ECO:0000256" key="6">
    <source>
        <dbReference type="PROSITE-ProRule" id="PRU00433"/>
    </source>
</evidence>
<evidence type="ECO:0000256" key="5">
    <source>
        <dbReference type="ARBA" id="ARBA00023004"/>
    </source>
</evidence>
<dbReference type="SUPFAM" id="SSF46626">
    <property type="entry name" value="Cytochrome c"/>
    <property type="match status" value="1"/>
</dbReference>
<keyword evidence="4" id="KW-0249">Electron transport</keyword>
<dbReference type="GO" id="GO:0020037">
    <property type="term" value="F:heme binding"/>
    <property type="evidence" value="ECO:0007669"/>
    <property type="project" value="InterPro"/>
</dbReference>
<dbReference type="PRINTS" id="PR00604">
    <property type="entry name" value="CYTCHRMECIAB"/>
</dbReference>
<evidence type="ECO:0000313" key="8">
    <source>
        <dbReference type="EMBL" id="TDQ85492.1"/>
    </source>
</evidence>
<dbReference type="InterPro" id="IPR009056">
    <property type="entry name" value="Cyt_c-like_dom"/>
</dbReference>
<evidence type="ECO:0000256" key="2">
    <source>
        <dbReference type="ARBA" id="ARBA00022617"/>
    </source>
</evidence>
<feature type="domain" description="Cytochrome c" evidence="7">
    <location>
        <begin position="71"/>
        <end position="171"/>
    </location>
</feature>
<keyword evidence="5 6" id="KW-0408">Iron</keyword>
<sequence>MSLEANKIAAAVLVGGLLTLSVGIATHMIYGTPSGSSVAVAGEPAEGAGGVEGATQEAAAPVDMMPLIASADPAAGEKAFGKCKACHTSEKGGPNRVGPNLWNTVGGHSAHMDGFAYSDAIKGLNITWDFEHLDKFLENPKGYAPGTKMTFAGIKKPEERAALIRWLRDQADSPIALPQ</sequence>
<keyword evidence="2 6" id="KW-0349">Heme</keyword>
<proteinExistence type="predicted"/>
<keyword evidence="3 6" id="KW-0479">Metal-binding</keyword>
<evidence type="ECO:0000256" key="1">
    <source>
        <dbReference type="ARBA" id="ARBA00022448"/>
    </source>
</evidence>
<dbReference type="EMBL" id="SNYW01000002">
    <property type="protein sequence ID" value="TDQ85492.1"/>
    <property type="molecule type" value="Genomic_DNA"/>
</dbReference>
<dbReference type="InterPro" id="IPR002327">
    <property type="entry name" value="Cyt_c_1A/1B"/>
</dbReference>
<evidence type="ECO:0000256" key="3">
    <source>
        <dbReference type="ARBA" id="ARBA00022723"/>
    </source>
</evidence>
<dbReference type="GO" id="GO:0046872">
    <property type="term" value="F:metal ion binding"/>
    <property type="evidence" value="ECO:0007669"/>
    <property type="project" value="UniProtKB-KW"/>
</dbReference>
<keyword evidence="9" id="KW-1185">Reference proteome</keyword>
<dbReference type="PANTHER" id="PTHR11961">
    <property type="entry name" value="CYTOCHROME C"/>
    <property type="match status" value="1"/>
</dbReference>
<dbReference type="Pfam" id="PF00034">
    <property type="entry name" value="Cytochrom_C"/>
    <property type="match status" value="1"/>
</dbReference>
<dbReference type="PROSITE" id="PS51007">
    <property type="entry name" value="CYTC"/>
    <property type="match status" value="1"/>
</dbReference>